<comment type="caution">
    <text evidence="2">The sequence shown here is derived from an EMBL/GenBank/DDBJ whole genome shotgun (WGS) entry which is preliminary data.</text>
</comment>
<organism evidence="2 3">
    <name type="scientific">[Clostridium] methylpentosum DSM 5476</name>
    <dbReference type="NCBI Taxonomy" id="537013"/>
    <lineage>
        <taxon>Bacteria</taxon>
        <taxon>Bacillati</taxon>
        <taxon>Bacillota</taxon>
        <taxon>Clostridia</taxon>
        <taxon>Eubacteriales</taxon>
        <taxon>Oscillospiraceae</taxon>
        <taxon>Oscillospiraceae incertae sedis</taxon>
    </lineage>
</organism>
<sequence length="405" mass="45264">MGVPPVRTKPFHIDGKEGKETKMFYSFEQVTVTTGYNFEGYKIEEYLGLVSGEIALNTNYLRDTRMNLGDLFEIGTYVEENGAVGRERESQTNKLENARRIAISRLVTSAKERGANAVIGVDVDYITINEVLGVVAMGTAVRIKAKNPDTGENYSYSFPVGSYSTNEKLRPCFVSVQSAQQENESFLSVVFHNYSDLPVGEISVDVEIKNEQNETMYFPGLQFRNLRTADRRIESELVAVPAKEEDFTSVCLCSVQVLRYKAGNVWVEGAGDSQVTTLTMQQLTDHKSVFGQDAVTVGETTDNRWKCVCGAFNAEGELCNLCGRTVEATNAVNNFEQIIATFEQEERAKGIYERLLSFENSIAPPVFAELSKELKRITMNERIYGNSKVDALIVVKKLLLDENNE</sequence>
<name>C0EH42_9FIRM</name>
<dbReference type="PANTHER" id="PTHR34068:SF1">
    <property type="entry name" value="UPF0145 PROTEIN YBJQ"/>
    <property type="match status" value="1"/>
</dbReference>
<dbReference type="Proteomes" id="UP000003340">
    <property type="component" value="Unassembled WGS sequence"/>
</dbReference>
<reference evidence="2 3" key="1">
    <citation type="submission" date="2009-01" db="EMBL/GenBank/DDBJ databases">
        <authorList>
            <person name="Fulton L."/>
            <person name="Clifton S."/>
            <person name="Fulton B."/>
            <person name="Xu J."/>
            <person name="Minx P."/>
            <person name="Pepin K.H."/>
            <person name="Johnson M."/>
            <person name="Bhonagiri V."/>
            <person name="Nash W.E."/>
            <person name="Mardis E.R."/>
            <person name="Wilson R.K."/>
        </authorList>
    </citation>
    <scope>NUCLEOTIDE SEQUENCE [LARGE SCALE GENOMIC DNA]</scope>
    <source>
        <strain evidence="2 3">DSM 5476</strain>
    </source>
</reference>
<gene>
    <name evidence="2" type="ORF">CLOSTMETH_03242</name>
</gene>
<dbReference type="EMBL" id="ACEC01000115">
    <property type="protein sequence ID" value="EEG29129.1"/>
    <property type="molecule type" value="Genomic_DNA"/>
</dbReference>
<dbReference type="eggNOG" id="COG0393">
    <property type="taxonomic scope" value="Bacteria"/>
</dbReference>
<evidence type="ECO:0000313" key="2">
    <source>
        <dbReference type="EMBL" id="EEG29129.1"/>
    </source>
</evidence>
<comment type="similarity">
    <text evidence="1">Belongs to the UPF0145 family.</text>
</comment>
<reference evidence="2 3" key="2">
    <citation type="submission" date="2009-02" db="EMBL/GenBank/DDBJ databases">
        <title>Draft genome sequence of Clostridium methylpentosum (DSM 5476).</title>
        <authorList>
            <person name="Sudarsanam P."/>
            <person name="Ley R."/>
            <person name="Guruge J."/>
            <person name="Turnbaugh P.J."/>
            <person name="Mahowald M."/>
            <person name="Liep D."/>
            <person name="Gordon J."/>
        </authorList>
    </citation>
    <scope>NUCLEOTIDE SEQUENCE [LARGE SCALE GENOMIC DNA]</scope>
    <source>
        <strain evidence="2 3">DSM 5476</strain>
    </source>
</reference>
<keyword evidence="3" id="KW-1185">Reference proteome</keyword>
<proteinExistence type="inferred from homology"/>
<dbReference type="InterPro" id="IPR035439">
    <property type="entry name" value="UPF0145_dom_sf"/>
</dbReference>
<accession>C0EH42</accession>
<dbReference type="InterPro" id="IPR002765">
    <property type="entry name" value="UPF0145_YbjQ-like"/>
</dbReference>
<dbReference type="HOGENOM" id="CLU_679162_0_0_9"/>
<dbReference type="AlphaFoldDB" id="C0EH42"/>
<dbReference type="STRING" id="537013.CLOSTMETH_03242"/>
<protein>
    <submittedName>
        <fullName evidence="2">Uncharacterized protein</fullName>
    </submittedName>
</protein>
<evidence type="ECO:0000313" key="3">
    <source>
        <dbReference type="Proteomes" id="UP000003340"/>
    </source>
</evidence>
<dbReference type="Gene3D" id="3.30.110.70">
    <property type="entry name" value="Hypothetical protein apc22750. Chain B"/>
    <property type="match status" value="1"/>
</dbReference>
<dbReference type="Pfam" id="PF01906">
    <property type="entry name" value="YbjQ_1"/>
    <property type="match status" value="1"/>
</dbReference>
<dbReference type="SUPFAM" id="SSF117782">
    <property type="entry name" value="YbjQ-like"/>
    <property type="match status" value="1"/>
</dbReference>
<evidence type="ECO:0000256" key="1">
    <source>
        <dbReference type="ARBA" id="ARBA00010751"/>
    </source>
</evidence>
<dbReference type="PANTHER" id="PTHR34068">
    <property type="entry name" value="UPF0145 PROTEIN YBJQ"/>
    <property type="match status" value="1"/>
</dbReference>